<evidence type="ECO:0000256" key="1">
    <source>
        <dbReference type="ARBA" id="ARBA00004429"/>
    </source>
</evidence>
<comment type="similarity">
    <text evidence="8">Belongs to the TsuA/YedE (TC 9.B.102) family.</text>
</comment>
<evidence type="ECO:0000256" key="7">
    <source>
        <dbReference type="ARBA" id="ARBA00023136"/>
    </source>
</evidence>
<gene>
    <name evidence="10" type="ORF">XA3_20900</name>
</gene>
<evidence type="ECO:0000256" key="6">
    <source>
        <dbReference type="ARBA" id="ARBA00022989"/>
    </source>
</evidence>
<comment type="subcellular location">
    <subcellularLocation>
        <location evidence="1">Cell inner membrane</location>
        <topology evidence="1">Multi-pass membrane protein</topology>
    </subcellularLocation>
</comment>
<dbReference type="KEGG" id="xap:XA3_20900"/>
<evidence type="ECO:0000256" key="2">
    <source>
        <dbReference type="ARBA" id="ARBA00022448"/>
    </source>
</evidence>
<sequence>MSASLRDIYLAKKISGLYWFLLIVLTTSTIFFFLLTFKLIPIPDQQVFSVSSEIVGGLFFGVGAALASGCVTTSLIKLGDGRVTGLVSIFGFVLFALATNQGPLSPLNNFMQQNIVVTDNFRASLNFNPLLIVAPLLVILVVFIWHEQKGKKTVYPVPASNQKPLLRKKLNPFVTAGILGLVAGFGFYFSYQTGRYGSVATLGPLLSWQIFFSSFPHHFDWGEMFVAGLVLGSLLFTVLNGEFSFKDYTGNDLMKSFSGGALMGFGAVMGKGCILANGIVGSAMLSAESLLNIVFITFGLWLGSYVIYVRPQNKEKKL</sequence>
<evidence type="ECO:0000256" key="5">
    <source>
        <dbReference type="ARBA" id="ARBA00022692"/>
    </source>
</evidence>
<feature type="transmembrane region" description="Helical" evidence="9">
    <location>
        <begin position="221"/>
        <end position="239"/>
    </location>
</feature>
<evidence type="ECO:0000256" key="8">
    <source>
        <dbReference type="ARBA" id="ARBA00035655"/>
    </source>
</evidence>
<proteinExistence type="inferred from homology"/>
<keyword evidence="2" id="KW-0813">Transport</keyword>
<keyword evidence="7 9" id="KW-0472">Membrane</keyword>
<dbReference type="InterPro" id="IPR007272">
    <property type="entry name" value="Sulf_transp_TsuA/YedE"/>
</dbReference>
<name>A0AAU9D702_9LACO</name>
<dbReference type="Proteomes" id="UP001321861">
    <property type="component" value="Chromosome"/>
</dbReference>
<feature type="transmembrane region" description="Helical" evidence="9">
    <location>
        <begin position="260"/>
        <end position="284"/>
    </location>
</feature>
<dbReference type="PANTHER" id="PTHR30574:SF1">
    <property type="entry name" value="SULPHUR TRANSPORT DOMAIN-CONTAINING PROTEIN"/>
    <property type="match status" value="1"/>
</dbReference>
<evidence type="ECO:0000256" key="4">
    <source>
        <dbReference type="ARBA" id="ARBA00022519"/>
    </source>
</evidence>
<feature type="transmembrane region" description="Helical" evidence="9">
    <location>
        <begin position="290"/>
        <end position="309"/>
    </location>
</feature>
<feature type="transmembrane region" description="Helical" evidence="9">
    <location>
        <begin position="123"/>
        <end position="145"/>
    </location>
</feature>
<evidence type="ECO:0000313" key="10">
    <source>
        <dbReference type="EMBL" id="BDR59649.1"/>
    </source>
</evidence>
<feature type="transmembrane region" description="Helical" evidence="9">
    <location>
        <begin position="83"/>
        <end position="103"/>
    </location>
</feature>
<feature type="transmembrane region" description="Helical" evidence="9">
    <location>
        <begin position="16"/>
        <end position="34"/>
    </location>
</feature>
<keyword evidence="6 9" id="KW-1133">Transmembrane helix</keyword>
<dbReference type="PANTHER" id="PTHR30574">
    <property type="entry name" value="INNER MEMBRANE PROTEIN YEDE"/>
    <property type="match status" value="1"/>
</dbReference>
<dbReference type="GO" id="GO:0005886">
    <property type="term" value="C:plasma membrane"/>
    <property type="evidence" value="ECO:0007669"/>
    <property type="project" value="UniProtKB-SubCell"/>
</dbReference>
<organism evidence="10 11">
    <name type="scientific">Xylocopilactobacillus apicola</name>
    <dbReference type="NCBI Taxonomy" id="2932184"/>
    <lineage>
        <taxon>Bacteria</taxon>
        <taxon>Bacillati</taxon>
        <taxon>Bacillota</taxon>
        <taxon>Bacilli</taxon>
        <taxon>Lactobacillales</taxon>
        <taxon>Lactobacillaceae</taxon>
        <taxon>Xylocopilactobacillus</taxon>
    </lineage>
</organism>
<keyword evidence="11" id="KW-1185">Reference proteome</keyword>
<evidence type="ECO:0000256" key="3">
    <source>
        <dbReference type="ARBA" id="ARBA00022475"/>
    </source>
</evidence>
<protein>
    <submittedName>
        <fullName evidence="10">Membrane protein</fullName>
    </submittedName>
</protein>
<evidence type="ECO:0000256" key="9">
    <source>
        <dbReference type="SAM" id="Phobius"/>
    </source>
</evidence>
<accession>A0AAU9D702</accession>
<feature type="transmembrane region" description="Helical" evidence="9">
    <location>
        <begin position="54"/>
        <end position="76"/>
    </location>
</feature>
<dbReference type="EMBL" id="AP026802">
    <property type="protein sequence ID" value="BDR59649.1"/>
    <property type="molecule type" value="Genomic_DNA"/>
</dbReference>
<evidence type="ECO:0000313" key="11">
    <source>
        <dbReference type="Proteomes" id="UP001321861"/>
    </source>
</evidence>
<keyword evidence="3" id="KW-1003">Cell membrane</keyword>
<dbReference type="Pfam" id="PF04143">
    <property type="entry name" value="Sulf_transp"/>
    <property type="match status" value="1"/>
</dbReference>
<dbReference type="AlphaFoldDB" id="A0AAU9D702"/>
<keyword evidence="5 9" id="KW-0812">Transmembrane</keyword>
<keyword evidence="4" id="KW-0997">Cell inner membrane</keyword>
<feature type="transmembrane region" description="Helical" evidence="9">
    <location>
        <begin position="170"/>
        <end position="191"/>
    </location>
</feature>
<reference evidence="10 11" key="1">
    <citation type="journal article" date="2023" name="Microbiol. Spectr.">
        <title>Symbiosis of Carpenter Bees with Uncharacterized Lactic Acid Bacteria Showing NAD Auxotrophy.</title>
        <authorList>
            <person name="Kawasaki S."/>
            <person name="Ozawa K."/>
            <person name="Mori T."/>
            <person name="Yamamoto A."/>
            <person name="Ito M."/>
            <person name="Ohkuma M."/>
            <person name="Sakamoto M."/>
            <person name="Matsutani M."/>
        </authorList>
    </citation>
    <scope>NUCLEOTIDE SEQUENCE [LARGE SCALE GENOMIC DNA]</scope>
    <source>
        <strain evidence="10 11">XA3</strain>
    </source>
</reference>